<evidence type="ECO:0000256" key="5">
    <source>
        <dbReference type="SAM" id="MobiDB-lite"/>
    </source>
</evidence>
<gene>
    <name evidence="6" type="ORF">INT46_006938</name>
</gene>
<dbReference type="AlphaFoldDB" id="A0A8H7R4Q3"/>
<dbReference type="InterPro" id="IPR036322">
    <property type="entry name" value="WD40_repeat_dom_sf"/>
</dbReference>
<feature type="repeat" description="WD" evidence="4">
    <location>
        <begin position="274"/>
        <end position="316"/>
    </location>
</feature>
<keyword evidence="3" id="KW-0677">Repeat</keyword>
<comment type="similarity">
    <text evidence="1">Belongs to the WD repeat EIPR1 family.</text>
</comment>
<reference evidence="6" key="1">
    <citation type="submission" date="2020-12" db="EMBL/GenBank/DDBJ databases">
        <title>Metabolic potential, ecology and presence of endohyphal bacteria is reflected in genomic diversity of Mucoromycotina.</title>
        <authorList>
            <person name="Muszewska A."/>
            <person name="Okrasinska A."/>
            <person name="Steczkiewicz K."/>
            <person name="Drgas O."/>
            <person name="Orlowska M."/>
            <person name="Perlinska-Lenart U."/>
            <person name="Aleksandrzak-Piekarczyk T."/>
            <person name="Szatraj K."/>
            <person name="Zielenkiewicz U."/>
            <person name="Pilsyk S."/>
            <person name="Malc E."/>
            <person name="Mieczkowski P."/>
            <person name="Kruszewska J.S."/>
            <person name="Biernat P."/>
            <person name="Pawlowska J."/>
        </authorList>
    </citation>
    <scope>NUCLEOTIDE SEQUENCE</scope>
    <source>
        <strain evidence="6">CBS 226.32</strain>
    </source>
</reference>
<evidence type="ECO:0000256" key="1">
    <source>
        <dbReference type="ARBA" id="ARBA00005672"/>
    </source>
</evidence>
<dbReference type="PROSITE" id="PS50082">
    <property type="entry name" value="WD_REPEATS_2"/>
    <property type="match status" value="1"/>
</dbReference>
<dbReference type="InterPro" id="IPR001680">
    <property type="entry name" value="WD40_rpt"/>
</dbReference>
<dbReference type="InterPro" id="IPR040323">
    <property type="entry name" value="EIPR1"/>
</dbReference>
<evidence type="ECO:0000256" key="3">
    <source>
        <dbReference type="ARBA" id="ARBA00022737"/>
    </source>
</evidence>
<evidence type="ECO:0000313" key="7">
    <source>
        <dbReference type="Proteomes" id="UP000650833"/>
    </source>
</evidence>
<keyword evidence="2 4" id="KW-0853">WD repeat</keyword>
<feature type="region of interest" description="Disordered" evidence="5">
    <location>
        <begin position="794"/>
        <end position="944"/>
    </location>
</feature>
<dbReference type="InterPro" id="IPR019775">
    <property type="entry name" value="WD40_repeat_CS"/>
</dbReference>
<accession>A0A8H7R4Q3</accession>
<evidence type="ECO:0000313" key="6">
    <source>
        <dbReference type="EMBL" id="KAG2204386.1"/>
    </source>
</evidence>
<dbReference type="InterPro" id="IPR015943">
    <property type="entry name" value="WD40/YVTN_repeat-like_dom_sf"/>
</dbReference>
<dbReference type="PROSITE" id="PS00678">
    <property type="entry name" value="WD_REPEATS_1"/>
    <property type="match status" value="1"/>
</dbReference>
<evidence type="ECO:0000256" key="2">
    <source>
        <dbReference type="ARBA" id="ARBA00022574"/>
    </source>
</evidence>
<feature type="compositionally biased region" description="Basic residues" evidence="5">
    <location>
        <begin position="839"/>
        <end position="854"/>
    </location>
</feature>
<evidence type="ECO:0008006" key="8">
    <source>
        <dbReference type="Google" id="ProtNLM"/>
    </source>
</evidence>
<feature type="compositionally biased region" description="Polar residues" evidence="5">
    <location>
        <begin position="860"/>
        <end position="871"/>
    </location>
</feature>
<dbReference type="GO" id="GO:0016567">
    <property type="term" value="P:protein ubiquitination"/>
    <property type="evidence" value="ECO:0007669"/>
    <property type="project" value="TreeGrafter"/>
</dbReference>
<organism evidence="6 7">
    <name type="scientific">Mucor plumbeus</name>
    <dbReference type="NCBI Taxonomy" id="97098"/>
    <lineage>
        <taxon>Eukaryota</taxon>
        <taxon>Fungi</taxon>
        <taxon>Fungi incertae sedis</taxon>
        <taxon>Mucoromycota</taxon>
        <taxon>Mucoromycotina</taxon>
        <taxon>Mucoromycetes</taxon>
        <taxon>Mucorales</taxon>
        <taxon>Mucorineae</taxon>
        <taxon>Mucoraceae</taxon>
        <taxon>Mucor</taxon>
    </lineage>
</organism>
<keyword evidence="7" id="KW-1185">Reference proteome</keyword>
<dbReference type="SMART" id="SM00320">
    <property type="entry name" value="WD40"/>
    <property type="match status" value="5"/>
</dbReference>
<comment type="caution">
    <text evidence="6">The sequence shown here is derived from an EMBL/GenBank/DDBJ whole genome shotgun (WGS) entry which is preliminary data.</text>
</comment>
<dbReference type="OrthoDB" id="361494at2759"/>
<sequence>MVQFHRGDLIPRINTFYPGRRMPYLCCFNRSSGWRILSENYEEHAKGLRSENFDINQDGGNENYLTCIAVSEIGIAAIGSGTKDGSLYFIKDISAVKDIESFSRFMPLHKEILGAPIHSIDWSGNHLLVGTNQGITKLFNVVFENDCLQDFTFIGQYINPPSKVSLYSPSYIANTHVKAAEFSPNYSAEGANASIVTQNQFLATTLNQLSVWDALEQKTPVSRIYANEAPLNCASWSPNDAQSLIICGGYDCKLTIIDTRISTNSNNGIVWSADNAHERPIRDAKFNSFIPYWVASAGEDSIVNIWDIRASHRAPVAKIDGNSGIVTSVTWSNIRPENLGTTASDGTMRYYTLSPEAMPMWDTHYRIARYDQQDTLPIVRERKKGNVWFAKDQNYKYPNAQSWKTDMWDEGEYIEEERTAILLAGALGLGEWGRPEPGTIYKGEEIVHAKGAVAKVIPSKLRPSMYYSITSGGQLTAHIVRFDAASNLRNRHRFDPADKDALAAKIEDDIYCRQITDAQRGLEELKKMPIDDEHTEAERAEEVEFLEDCLKPRDPIKCTEWKFDSIPDKSSKRISRRLWNAEDMWEDAIQKFKKDLKYWSYRIPPGYNTKYKFPLEFTAPIIASHLIEEETVLTPLPPKKDPGPIYLKVPDEIAMSPYIYDSDIEESNERESIGGDDLSAINSFNENQAEYQGSHQEELESLDNMMQQPIKDRRNMSHVPPIVTIHVDQDPNSIEPSKTPFTPPYSATTAATSIHPPAPISTNPFETVVVEPEQSPVRTPISTNPFEMALPDVDHTQKHPRSTNPFDYEPQPKTPEVPQEEDTEDNSSVQSTQSQKSGNKLHKHHSWVSSKTHHLGLTLSRHSVGSFGSVNEENDGTKTVNEEDDGTKTNTKKHTKYNPFKRMLSRNGDKASQQSNSISTEFSKKHALQRKDSASRRNAIHGPF</sequence>
<dbReference type="Proteomes" id="UP000650833">
    <property type="component" value="Unassembled WGS sequence"/>
</dbReference>
<protein>
    <recommendedName>
        <fullName evidence="8">WD40 repeat-like protein</fullName>
    </recommendedName>
</protein>
<dbReference type="EMBL" id="JAEPRC010000199">
    <property type="protein sequence ID" value="KAG2204386.1"/>
    <property type="molecule type" value="Genomic_DNA"/>
</dbReference>
<dbReference type="PANTHER" id="PTHR14205:SF15">
    <property type="entry name" value="EARP AND GARP COMPLEX-INTERACTING PROTEIN 1"/>
    <property type="match status" value="1"/>
</dbReference>
<proteinExistence type="inferred from homology"/>
<dbReference type="SUPFAM" id="SSF50978">
    <property type="entry name" value="WD40 repeat-like"/>
    <property type="match status" value="1"/>
</dbReference>
<dbReference type="PANTHER" id="PTHR14205">
    <property type="entry name" value="WD-REPEAT PROTEIN"/>
    <property type="match status" value="1"/>
</dbReference>
<evidence type="ECO:0000256" key="4">
    <source>
        <dbReference type="PROSITE-ProRule" id="PRU00221"/>
    </source>
</evidence>
<dbReference type="Gene3D" id="2.130.10.10">
    <property type="entry name" value="YVTN repeat-like/Quinoprotein amine dehydrogenase"/>
    <property type="match status" value="1"/>
</dbReference>
<feature type="region of interest" description="Disordered" evidence="5">
    <location>
        <begin position="728"/>
        <end position="748"/>
    </location>
</feature>
<feature type="compositionally biased region" description="Polar residues" evidence="5">
    <location>
        <begin position="826"/>
        <end position="838"/>
    </location>
</feature>
<feature type="compositionally biased region" description="Polar residues" evidence="5">
    <location>
        <begin position="910"/>
        <end position="921"/>
    </location>
</feature>
<name>A0A8H7R4Q3_9FUNG</name>